<dbReference type="SUPFAM" id="SSF46785">
    <property type="entry name" value="Winged helix' DNA-binding domain"/>
    <property type="match status" value="1"/>
</dbReference>
<organism evidence="5 6">
    <name type="scientific">Sphaerochaeta halotolerans</name>
    <dbReference type="NCBI Taxonomy" id="2293840"/>
    <lineage>
        <taxon>Bacteria</taxon>
        <taxon>Pseudomonadati</taxon>
        <taxon>Spirochaetota</taxon>
        <taxon>Spirochaetia</taxon>
        <taxon>Spirochaetales</taxon>
        <taxon>Sphaerochaetaceae</taxon>
        <taxon>Sphaerochaeta</taxon>
    </lineage>
</organism>
<dbReference type="SUPFAM" id="SSF48008">
    <property type="entry name" value="GntR ligand-binding domain-like"/>
    <property type="match status" value="1"/>
</dbReference>
<dbReference type="GO" id="GO:0003677">
    <property type="term" value="F:DNA binding"/>
    <property type="evidence" value="ECO:0007669"/>
    <property type="project" value="UniProtKB-KW"/>
</dbReference>
<dbReference type="SMART" id="SM00895">
    <property type="entry name" value="FCD"/>
    <property type="match status" value="1"/>
</dbReference>
<dbReference type="CDD" id="cd07377">
    <property type="entry name" value="WHTH_GntR"/>
    <property type="match status" value="1"/>
</dbReference>
<keyword evidence="1" id="KW-0805">Transcription regulation</keyword>
<dbReference type="RefSeq" id="WP_117329258.1">
    <property type="nucleotide sequence ID" value="NZ_QUWK01000002.1"/>
</dbReference>
<reference evidence="5 6" key="2">
    <citation type="submission" date="2018-09" db="EMBL/GenBank/DDBJ databases">
        <title>Genome of Sphaerochaeta halotolerans strain 4-11.</title>
        <authorList>
            <person name="Nazina T.N."/>
            <person name="Sokolova D.S."/>
        </authorList>
    </citation>
    <scope>NUCLEOTIDE SEQUENCE [LARGE SCALE GENOMIC DNA]</scope>
    <source>
        <strain evidence="5 6">4-11</strain>
    </source>
</reference>
<dbReference type="SMART" id="SM00345">
    <property type="entry name" value="HTH_GNTR"/>
    <property type="match status" value="1"/>
</dbReference>
<dbReference type="Pfam" id="PF07729">
    <property type="entry name" value="FCD"/>
    <property type="match status" value="1"/>
</dbReference>
<feature type="domain" description="HTH gntR-type" evidence="4">
    <location>
        <begin position="4"/>
        <end position="71"/>
    </location>
</feature>
<dbReference type="AlphaFoldDB" id="A0A372MJB9"/>
<dbReference type="Gene3D" id="1.20.120.530">
    <property type="entry name" value="GntR ligand-binding domain-like"/>
    <property type="match status" value="1"/>
</dbReference>
<gene>
    <name evidence="5" type="ORF">DYP60_02315</name>
</gene>
<reference evidence="6" key="1">
    <citation type="submission" date="2018-08" db="EMBL/GenBank/DDBJ databases">
        <authorList>
            <person name="Grouzdev D.S."/>
            <person name="Krutkina M.S."/>
        </authorList>
    </citation>
    <scope>NUCLEOTIDE SEQUENCE [LARGE SCALE GENOMIC DNA]</scope>
    <source>
        <strain evidence="6">4-11</strain>
    </source>
</reference>
<dbReference type="GO" id="GO:0003700">
    <property type="term" value="F:DNA-binding transcription factor activity"/>
    <property type="evidence" value="ECO:0007669"/>
    <property type="project" value="InterPro"/>
</dbReference>
<evidence type="ECO:0000313" key="5">
    <source>
        <dbReference type="EMBL" id="RFU95859.1"/>
    </source>
</evidence>
<dbReference type="Proteomes" id="UP000264002">
    <property type="component" value="Unassembled WGS sequence"/>
</dbReference>
<dbReference type="InterPro" id="IPR011711">
    <property type="entry name" value="GntR_C"/>
</dbReference>
<sequence>MKGNGPSAAVYESLKKKIEVGSLSPSENLREVELANQYKVSRNTIKKALLMLERDTLVTIEQNKGAKVRSYSLDEVLDFLELRSVLEGFIIRLSCAVLSETDIENMKRILDTMRVLKDRQELVSYSQHNQKFHQVIYDACPNKTATNLLMNLKNQMKKYNTKTILIPKRSDQSFGEHEAIFEAVKNGDCQGAESLMITHIMNVRKVFQENYQLLL</sequence>
<evidence type="ECO:0000256" key="1">
    <source>
        <dbReference type="ARBA" id="ARBA00023015"/>
    </source>
</evidence>
<keyword evidence="3" id="KW-0804">Transcription</keyword>
<dbReference type="PANTHER" id="PTHR43537:SF5">
    <property type="entry name" value="UXU OPERON TRANSCRIPTIONAL REGULATOR"/>
    <property type="match status" value="1"/>
</dbReference>
<name>A0A372MJB9_9SPIR</name>
<evidence type="ECO:0000313" key="6">
    <source>
        <dbReference type="Proteomes" id="UP000264002"/>
    </source>
</evidence>
<keyword evidence="6" id="KW-1185">Reference proteome</keyword>
<dbReference type="InterPro" id="IPR000524">
    <property type="entry name" value="Tscrpt_reg_HTH_GntR"/>
</dbReference>
<evidence type="ECO:0000256" key="2">
    <source>
        <dbReference type="ARBA" id="ARBA00023125"/>
    </source>
</evidence>
<protein>
    <submittedName>
        <fullName evidence="5">GntR family transcriptional regulator</fullName>
    </submittedName>
</protein>
<dbReference type="EMBL" id="QUWK01000002">
    <property type="protein sequence ID" value="RFU95859.1"/>
    <property type="molecule type" value="Genomic_DNA"/>
</dbReference>
<evidence type="ECO:0000256" key="3">
    <source>
        <dbReference type="ARBA" id="ARBA00023163"/>
    </source>
</evidence>
<dbReference type="Gene3D" id="1.10.10.10">
    <property type="entry name" value="Winged helix-like DNA-binding domain superfamily/Winged helix DNA-binding domain"/>
    <property type="match status" value="1"/>
</dbReference>
<dbReference type="InterPro" id="IPR036390">
    <property type="entry name" value="WH_DNA-bd_sf"/>
</dbReference>
<accession>A0A372MJB9</accession>
<keyword evidence="2" id="KW-0238">DNA-binding</keyword>
<dbReference type="Pfam" id="PF00392">
    <property type="entry name" value="GntR"/>
    <property type="match status" value="1"/>
</dbReference>
<proteinExistence type="predicted"/>
<comment type="caution">
    <text evidence="5">The sequence shown here is derived from an EMBL/GenBank/DDBJ whole genome shotgun (WGS) entry which is preliminary data.</text>
</comment>
<dbReference type="InterPro" id="IPR036388">
    <property type="entry name" value="WH-like_DNA-bd_sf"/>
</dbReference>
<evidence type="ECO:0000259" key="4">
    <source>
        <dbReference type="PROSITE" id="PS50949"/>
    </source>
</evidence>
<dbReference type="PANTHER" id="PTHR43537">
    <property type="entry name" value="TRANSCRIPTIONAL REGULATOR, GNTR FAMILY"/>
    <property type="match status" value="1"/>
</dbReference>
<dbReference type="InterPro" id="IPR008920">
    <property type="entry name" value="TF_FadR/GntR_C"/>
</dbReference>
<dbReference type="PROSITE" id="PS50949">
    <property type="entry name" value="HTH_GNTR"/>
    <property type="match status" value="1"/>
</dbReference>